<feature type="binding site" evidence="7">
    <location>
        <position position="234"/>
    </location>
    <ligand>
        <name>substrate</name>
    </ligand>
</feature>
<comment type="function">
    <text evidence="7">Catalyzes the oxidation of glucose 6-phosphate to 6-phosphogluconolactone.</text>
</comment>
<dbReference type="GO" id="GO:0009051">
    <property type="term" value="P:pentose-phosphate shunt, oxidative branch"/>
    <property type="evidence" value="ECO:0007669"/>
    <property type="project" value="TreeGrafter"/>
</dbReference>
<sequence>MNNIESQSASEIVIFGAVGDLSRRKLLPALYQLDLVGLVNKDSRIVGVARQDMSEKDFKAFVEENIRNFVKEAIDDEKLASFLDRVIYQKLDFKETDSYKNLAATLKGGNKTRVYYFSTPPAIYGDIGEGLHQAKLIHAGDRVVMEKPIGHCLESSKVINDHVSKYFKENQIYRIDHYLGKETVLNLLALRFANSLFTTNWDRNCIDHVQITVAESVGIEGRWGFYDEAGQMRDMVQNHLLQVLSLLAMEPPADLSADSIRDEKLKVIKALVPITRQNIHEKTVRGQYSDGFLDGSPVPGYLNEEGANQESTTETFVAIKAEIDNWRWSGVPFYLRTGKRMPAKHSEIVIHFKKQPHNIFKDSYSDLPANKLTIRLQPDEGVELQVMNKIPGLLSQMDVQENALDLSFSETYKDERVADAYERLFLEILNGNQSLFVRRDEVEAAWVWADSIIDAWASTNDKPKPYAAGSWGPVASISLIARDDRQWVE</sequence>
<dbReference type="PRINTS" id="PR00079">
    <property type="entry name" value="G6PDHDRGNASE"/>
</dbReference>
<evidence type="ECO:0000256" key="2">
    <source>
        <dbReference type="ARBA" id="ARBA00009975"/>
    </source>
</evidence>
<feature type="binding site" evidence="7">
    <location>
        <position position="147"/>
    </location>
    <ligand>
        <name>NADP(+)</name>
        <dbReference type="ChEBI" id="CHEBI:58349"/>
    </ligand>
</feature>
<gene>
    <name evidence="7" type="primary">zwf</name>
    <name evidence="10" type="ORF">SAMN05660429_01988</name>
</gene>
<dbReference type="InterPro" id="IPR019796">
    <property type="entry name" value="G6P_DH_AS"/>
</dbReference>
<keyword evidence="6 7" id="KW-0119">Carbohydrate metabolism</keyword>
<feature type="binding site" evidence="7">
    <location>
        <position position="181"/>
    </location>
    <ligand>
        <name>substrate</name>
    </ligand>
</feature>
<accession>A0A1I0EXN0</accession>
<dbReference type="EC" id="1.1.1.49" evidence="7"/>
<keyword evidence="5 7" id="KW-0560">Oxidoreductase</keyword>
<dbReference type="Gene3D" id="3.40.50.720">
    <property type="entry name" value="NAD(P)-binding Rossmann-like Domain"/>
    <property type="match status" value="1"/>
</dbReference>
<feature type="binding site" evidence="7">
    <location>
        <position position="215"/>
    </location>
    <ligand>
        <name>substrate</name>
    </ligand>
</feature>
<evidence type="ECO:0000256" key="3">
    <source>
        <dbReference type="ARBA" id="ARBA00022526"/>
    </source>
</evidence>
<dbReference type="PIRSF" id="PIRSF000110">
    <property type="entry name" value="G6PD"/>
    <property type="match status" value="1"/>
</dbReference>
<comment type="caution">
    <text evidence="7">Lacks conserved residue(s) required for the propagation of feature annotation.</text>
</comment>
<dbReference type="GO" id="GO:0050661">
    <property type="term" value="F:NADP binding"/>
    <property type="evidence" value="ECO:0007669"/>
    <property type="project" value="UniProtKB-UniRule"/>
</dbReference>
<comment type="pathway">
    <text evidence="1 7">Carbohydrate degradation; pentose phosphate pathway; D-ribulose 5-phosphate from D-glucose 6-phosphate (oxidative stage): step 1/3.</text>
</comment>
<dbReference type="HAMAP" id="MF_00966">
    <property type="entry name" value="G6PD"/>
    <property type="match status" value="1"/>
</dbReference>
<dbReference type="GO" id="GO:0004345">
    <property type="term" value="F:glucose-6-phosphate dehydrogenase activity"/>
    <property type="evidence" value="ECO:0007669"/>
    <property type="project" value="UniProtKB-UniRule"/>
</dbReference>
<dbReference type="SUPFAM" id="SSF51735">
    <property type="entry name" value="NAD(P)-binding Rossmann-fold domains"/>
    <property type="match status" value="1"/>
</dbReference>
<feature type="binding site" evidence="7">
    <location>
        <position position="177"/>
    </location>
    <ligand>
        <name>substrate</name>
    </ligand>
</feature>
<keyword evidence="11" id="KW-1185">Reference proteome</keyword>
<organism evidence="10 11">
    <name type="scientific">Thalassotalea agarivorans</name>
    <name type="common">Thalassomonas agarivorans</name>
    <dbReference type="NCBI Taxonomy" id="349064"/>
    <lineage>
        <taxon>Bacteria</taxon>
        <taxon>Pseudomonadati</taxon>
        <taxon>Pseudomonadota</taxon>
        <taxon>Gammaproteobacteria</taxon>
        <taxon>Alteromonadales</taxon>
        <taxon>Colwelliaceae</taxon>
        <taxon>Thalassotalea</taxon>
    </lineage>
</organism>
<dbReference type="GO" id="GO:0006006">
    <property type="term" value="P:glucose metabolic process"/>
    <property type="evidence" value="ECO:0007669"/>
    <property type="project" value="UniProtKB-KW"/>
</dbReference>
<feature type="binding site" evidence="7">
    <location>
        <position position="339"/>
    </location>
    <ligand>
        <name>substrate</name>
    </ligand>
</feature>
<feature type="binding site" evidence="7">
    <location>
        <begin position="92"/>
        <end position="93"/>
    </location>
    <ligand>
        <name>NADP(+)</name>
        <dbReference type="ChEBI" id="CHEBI:58349"/>
    </ligand>
</feature>
<comment type="similarity">
    <text evidence="2 7">Belongs to the glucose-6-phosphate dehydrogenase family.</text>
</comment>
<evidence type="ECO:0000256" key="4">
    <source>
        <dbReference type="ARBA" id="ARBA00022857"/>
    </source>
</evidence>
<dbReference type="Pfam" id="PF02781">
    <property type="entry name" value="G6PD_C"/>
    <property type="match status" value="1"/>
</dbReference>
<evidence type="ECO:0000313" key="10">
    <source>
        <dbReference type="EMBL" id="SET50430.1"/>
    </source>
</evidence>
<evidence type="ECO:0000256" key="7">
    <source>
        <dbReference type="HAMAP-Rule" id="MF_00966"/>
    </source>
</evidence>
<name>A0A1I0EXN0_THASX</name>
<feature type="binding site" evidence="7">
    <location>
        <position position="50"/>
    </location>
    <ligand>
        <name>NADP(+)</name>
        <dbReference type="ChEBI" id="CHEBI:58349"/>
    </ligand>
</feature>
<dbReference type="FunFam" id="3.30.360.10:FF:000011">
    <property type="entry name" value="Glucose-6-phosphate 1-dehydrogenase"/>
    <property type="match status" value="1"/>
</dbReference>
<reference evidence="10 11" key="1">
    <citation type="submission" date="2016-10" db="EMBL/GenBank/DDBJ databases">
        <authorList>
            <person name="de Groot N.N."/>
        </authorList>
    </citation>
    <scope>NUCLEOTIDE SEQUENCE [LARGE SCALE GENOMIC DNA]</scope>
    <source>
        <strain evidence="10 11">DSM 19706</strain>
    </source>
</reference>
<dbReference type="AlphaFoldDB" id="A0A1I0EXN0"/>
<dbReference type="InterPro" id="IPR036291">
    <property type="entry name" value="NAD(P)-bd_dom_sf"/>
</dbReference>
<proteinExistence type="inferred from homology"/>
<dbReference type="Gene3D" id="3.30.360.10">
    <property type="entry name" value="Dihydrodipicolinate Reductase, domain 2"/>
    <property type="match status" value="1"/>
</dbReference>
<dbReference type="NCBIfam" id="TIGR00871">
    <property type="entry name" value="zwf"/>
    <property type="match status" value="1"/>
</dbReference>
<dbReference type="SUPFAM" id="SSF55347">
    <property type="entry name" value="Glyceraldehyde-3-phosphate dehydrogenase-like, C-terminal domain"/>
    <property type="match status" value="1"/>
</dbReference>
<dbReference type="Pfam" id="PF00479">
    <property type="entry name" value="G6PD_N"/>
    <property type="match status" value="1"/>
</dbReference>
<dbReference type="InterPro" id="IPR022674">
    <property type="entry name" value="G6P_DH_NAD-bd"/>
</dbReference>
<evidence type="ECO:0000259" key="9">
    <source>
        <dbReference type="Pfam" id="PF02781"/>
    </source>
</evidence>
<evidence type="ECO:0000256" key="5">
    <source>
        <dbReference type="ARBA" id="ARBA00023002"/>
    </source>
</evidence>
<feature type="domain" description="Glucose-6-phosphate dehydrogenase C-terminal" evidence="9">
    <location>
        <begin position="188"/>
        <end position="487"/>
    </location>
</feature>
<dbReference type="RefSeq" id="WP_093329700.1">
    <property type="nucleotide sequence ID" value="NZ_AP027363.1"/>
</dbReference>
<evidence type="ECO:0000256" key="6">
    <source>
        <dbReference type="ARBA" id="ARBA00023277"/>
    </source>
</evidence>
<dbReference type="GO" id="GO:0005829">
    <property type="term" value="C:cytosol"/>
    <property type="evidence" value="ECO:0007669"/>
    <property type="project" value="TreeGrafter"/>
</dbReference>
<feature type="binding site" evidence="7">
    <location>
        <position position="344"/>
    </location>
    <ligand>
        <name>substrate</name>
    </ligand>
</feature>
<evidence type="ECO:0000256" key="1">
    <source>
        <dbReference type="ARBA" id="ARBA00004937"/>
    </source>
</evidence>
<feature type="domain" description="Glucose-6-phosphate dehydrogenase NAD-binding" evidence="8">
    <location>
        <begin position="13"/>
        <end position="186"/>
    </location>
</feature>
<keyword evidence="3 7" id="KW-0313">Glucose metabolism</keyword>
<protein>
    <recommendedName>
        <fullName evidence="7">Glucose-6-phosphate 1-dehydrogenase</fullName>
        <shortName evidence="7">G6PD</shortName>
        <ecNumber evidence="7">1.1.1.49</ecNumber>
    </recommendedName>
</protein>
<evidence type="ECO:0000313" key="11">
    <source>
        <dbReference type="Proteomes" id="UP000199308"/>
    </source>
</evidence>
<dbReference type="Proteomes" id="UP000199308">
    <property type="component" value="Unassembled WGS sequence"/>
</dbReference>
<feature type="active site" description="Proton acceptor" evidence="7">
    <location>
        <position position="239"/>
    </location>
</feature>
<dbReference type="EMBL" id="FOHK01000008">
    <property type="protein sequence ID" value="SET50430.1"/>
    <property type="molecule type" value="Genomic_DNA"/>
</dbReference>
<dbReference type="InterPro" id="IPR022675">
    <property type="entry name" value="G6P_DH_C"/>
</dbReference>
<keyword evidence="4 7" id="KW-0521">NADP</keyword>
<dbReference type="STRING" id="349064.SAMN05660429_01988"/>
<comment type="catalytic activity">
    <reaction evidence="7">
        <text>D-glucose 6-phosphate + NADP(+) = 6-phospho-D-glucono-1,5-lactone + NADPH + H(+)</text>
        <dbReference type="Rhea" id="RHEA:15841"/>
        <dbReference type="ChEBI" id="CHEBI:15378"/>
        <dbReference type="ChEBI" id="CHEBI:57783"/>
        <dbReference type="ChEBI" id="CHEBI:57955"/>
        <dbReference type="ChEBI" id="CHEBI:58349"/>
        <dbReference type="ChEBI" id="CHEBI:61548"/>
        <dbReference type="EC" id="1.1.1.49"/>
    </reaction>
</comment>
<dbReference type="PANTHER" id="PTHR23429">
    <property type="entry name" value="GLUCOSE-6-PHOSPHATE 1-DEHYDROGENASE G6PD"/>
    <property type="match status" value="1"/>
</dbReference>
<dbReference type="PANTHER" id="PTHR23429:SF0">
    <property type="entry name" value="GLUCOSE-6-PHOSPHATE 1-DEHYDROGENASE"/>
    <property type="match status" value="1"/>
</dbReference>
<evidence type="ECO:0000259" key="8">
    <source>
        <dbReference type="Pfam" id="PF00479"/>
    </source>
</evidence>
<dbReference type="OrthoDB" id="9802739at2"/>
<dbReference type="UniPathway" id="UPA00115">
    <property type="reaction ID" value="UER00408"/>
</dbReference>
<dbReference type="PROSITE" id="PS00069">
    <property type="entry name" value="G6P_DEHYDROGENASE"/>
    <property type="match status" value="1"/>
</dbReference>
<dbReference type="InterPro" id="IPR001282">
    <property type="entry name" value="G6P_DH"/>
</dbReference>